<gene>
    <name evidence="4" type="ORF">SAMN04488056_10133</name>
</gene>
<sequence>MSSIAYRAEVDGLRAIAVLSVIFYHADFMLFGRAFLPGGFLGVDIFFVLSGYLISSILFREVSEGSFSIISFYERRARRILPALYFMMLATLPVAYFFLLPKGMMEYARSGLAALGFSSNIWFWLEDSYIAEASKLKPLLHTWSLAVEEQFYIVFPLFAYLLIRHASNRMWQWLIAVFVASLLLAQVGTVHFAKFNFYHLPTRAWELMGGSIVALASFQGKLTRLRQHYPALAEVGFMVLILCIILMDDHMPHPSLLTLLPVAGTMAILTFGKDDRPCYRFLALQPLVFIGLISYSLYLWHFPLFAFARNLDIFDLPLLKGLYILVASLLAYLAYRFIEQPLRNRQRIGFTKLIVAIFAMLLVLIAAYISILRFKGFPKSLGPLEAVFEELSWQRLDCTIDHPCNKKAQTHQHIISLGDSHSWNFDYPLRDMAERYERSYVAITRGSCPYILDTYVVRGGKPIDCTQAHVKEAHQSIDRLSPAIIIYKARLPVYLDKGHFYNNGEGGEEIENRQKLFNVLFTSSGSNEQGALADKIRATFQHLIDSGNIVVLIYPIPAVGWNVPDVLRRKLESIPDTAARKEALTVNPITTSYTRYKERTALTNQVLDSLGDAPNLIRIHPDQLLCSTQTDRCATQDENGVFYMDANHPSRYMATRISALIEQQLIAKGFLAK</sequence>
<evidence type="ECO:0000313" key="4">
    <source>
        <dbReference type="EMBL" id="SFN47749.1"/>
    </source>
</evidence>
<proteinExistence type="predicted"/>
<feature type="transmembrane region" description="Helical" evidence="1">
    <location>
        <begin position="80"/>
        <end position="99"/>
    </location>
</feature>
<keyword evidence="4" id="KW-0808">Transferase</keyword>
<evidence type="ECO:0000313" key="5">
    <source>
        <dbReference type="Proteomes" id="UP000199236"/>
    </source>
</evidence>
<dbReference type="InterPro" id="IPR050879">
    <property type="entry name" value="Acyltransferase_3"/>
</dbReference>
<feature type="domain" description="Acyltransferase 3" evidence="2">
    <location>
        <begin position="8"/>
        <end position="332"/>
    </location>
</feature>
<dbReference type="GO" id="GO:0016020">
    <property type="term" value="C:membrane"/>
    <property type="evidence" value="ECO:0007669"/>
    <property type="project" value="TreeGrafter"/>
</dbReference>
<feature type="transmembrane region" description="Helical" evidence="1">
    <location>
        <begin position="279"/>
        <end position="301"/>
    </location>
</feature>
<evidence type="ECO:0000259" key="3">
    <source>
        <dbReference type="Pfam" id="PF19040"/>
    </source>
</evidence>
<dbReference type="OrthoDB" id="9796461at2"/>
<dbReference type="EMBL" id="FOVR01000001">
    <property type="protein sequence ID" value="SFN47749.1"/>
    <property type="molecule type" value="Genomic_DNA"/>
</dbReference>
<feature type="transmembrane region" description="Helical" evidence="1">
    <location>
        <begin position="321"/>
        <end position="338"/>
    </location>
</feature>
<dbReference type="Pfam" id="PF01757">
    <property type="entry name" value="Acyl_transf_3"/>
    <property type="match status" value="1"/>
</dbReference>
<dbReference type="GO" id="GO:0009103">
    <property type="term" value="P:lipopolysaccharide biosynthetic process"/>
    <property type="evidence" value="ECO:0007669"/>
    <property type="project" value="TreeGrafter"/>
</dbReference>
<keyword evidence="1" id="KW-1133">Transmembrane helix</keyword>
<dbReference type="GO" id="GO:0016747">
    <property type="term" value="F:acyltransferase activity, transferring groups other than amino-acyl groups"/>
    <property type="evidence" value="ECO:0007669"/>
    <property type="project" value="InterPro"/>
</dbReference>
<dbReference type="InterPro" id="IPR043968">
    <property type="entry name" value="SGNH"/>
</dbReference>
<feature type="domain" description="SGNH" evidence="3">
    <location>
        <begin position="402"/>
        <end position="663"/>
    </location>
</feature>
<feature type="transmembrane region" description="Helical" evidence="1">
    <location>
        <begin position="350"/>
        <end position="371"/>
    </location>
</feature>
<feature type="transmembrane region" description="Helical" evidence="1">
    <location>
        <begin position="38"/>
        <end position="59"/>
    </location>
</feature>
<dbReference type="Proteomes" id="UP000199236">
    <property type="component" value="Unassembled WGS sequence"/>
</dbReference>
<dbReference type="RefSeq" id="WP_090067645.1">
    <property type="nucleotide sequence ID" value="NZ_FOVR01000001.1"/>
</dbReference>
<dbReference type="PANTHER" id="PTHR23028:SF53">
    <property type="entry name" value="ACYL_TRANSF_3 DOMAIN-CONTAINING PROTEIN"/>
    <property type="match status" value="1"/>
</dbReference>
<keyword evidence="1" id="KW-0812">Transmembrane</keyword>
<dbReference type="STRING" id="655353.SAMN04488056_10133"/>
<dbReference type="GO" id="GO:0016787">
    <property type="term" value="F:hydrolase activity"/>
    <property type="evidence" value="ECO:0007669"/>
    <property type="project" value="UniProtKB-KW"/>
</dbReference>
<dbReference type="InterPro" id="IPR002656">
    <property type="entry name" value="Acyl_transf_3_dom"/>
</dbReference>
<accession>A0A1I4ZCP2</accession>
<evidence type="ECO:0000256" key="1">
    <source>
        <dbReference type="SAM" id="Phobius"/>
    </source>
</evidence>
<reference evidence="4 5" key="1">
    <citation type="submission" date="2016-10" db="EMBL/GenBank/DDBJ databases">
        <authorList>
            <person name="de Groot N.N."/>
        </authorList>
    </citation>
    <scope>NUCLEOTIDE SEQUENCE [LARGE SCALE GENOMIC DNA]</scope>
    <source>
        <strain evidence="4 5">CGMCC 1.9157</strain>
    </source>
</reference>
<feature type="transmembrane region" description="Helical" evidence="1">
    <location>
        <begin position="170"/>
        <end position="192"/>
    </location>
</feature>
<organism evidence="4 5">
    <name type="scientific">Cohaesibacter marisflavi</name>
    <dbReference type="NCBI Taxonomy" id="655353"/>
    <lineage>
        <taxon>Bacteria</taxon>
        <taxon>Pseudomonadati</taxon>
        <taxon>Pseudomonadota</taxon>
        <taxon>Alphaproteobacteria</taxon>
        <taxon>Hyphomicrobiales</taxon>
        <taxon>Cohaesibacteraceae</taxon>
    </lineage>
</organism>
<feature type="transmembrane region" description="Helical" evidence="1">
    <location>
        <begin position="229"/>
        <end position="247"/>
    </location>
</feature>
<feature type="transmembrane region" description="Helical" evidence="1">
    <location>
        <begin position="12"/>
        <end position="32"/>
    </location>
</feature>
<feature type="transmembrane region" description="Helical" evidence="1">
    <location>
        <begin position="253"/>
        <end position="272"/>
    </location>
</feature>
<name>A0A1I4ZCP2_9HYPH</name>
<keyword evidence="4" id="KW-0378">Hydrolase</keyword>
<keyword evidence="1" id="KW-0472">Membrane</keyword>
<keyword evidence="5" id="KW-1185">Reference proteome</keyword>
<evidence type="ECO:0000259" key="2">
    <source>
        <dbReference type="Pfam" id="PF01757"/>
    </source>
</evidence>
<keyword evidence="4" id="KW-0012">Acyltransferase</keyword>
<dbReference type="PANTHER" id="PTHR23028">
    <property type="entry name" value="ACETYLTRANSFERASE"/>
    <property type="match status" value="1"/>
</dbReference>
<protein>
    <submittedName>
        <fullName evidence="4">Peptidoglycan/LPS O-acetylase OafA/YrhL, contains acyltransferase and SGNH-hydrolase domains</fullName>
    </submittedName>
</protein>
<dbReference type="AlphaFoldDB" id="A0A1I4ZCP2"/>
<dbReference type="Pfam" id="PF19040">
    <property type="entry name" value="SGNH"/>
    <property type="match status" value="1"/>
</dbReference>